<dbReference type="EMBL" id="JAEDAM010000006">
    <property type="protein sequence ID" value="MBS8121589.1"/>
    <property type="molecule type" value="Genomic_DNA"/>
</dbReference>
<dbReference type="PROSITE" id="PS51257">
    <property type="entry name" value="PROKAR_LIPOPROTEIN"/>
    <property type="match status" value="1"/>
</dbReference>
<evidence type="ECO:0000256" key="2">
    <source>
        <dbReference type="ARBA" id="ARBA00023054"/>
    </source>
</evidence>
<reference evidence="4 5" key="1">
    <citation type="journal article" date="2021" name="Nat. Commun.">
        <title>Reductive evolution and unique predatory mode in the CPR bacterium Vampirococcus lugosii.</title>
        <authorList>
            <person name="Moreira D."/>
            <person name="Zivanovic Y."/>
            <person name="Lopez-Archilla A.I."/>
            <person name="Iniesto M."/>
            <person name="Lopez-Garcia P."/>
        </authorList>
    </citation>
    <scope>NUCLEOTIDE SEQUENCE [LARGE SCALE GENOMIC DNA]</scope>
    <source>
        <strain evidence="4">Chiprana</strain>
    </source>
</reference>
<keyword evidence="2 3" id="KW-0175">Coiled coil</keyword>
<evidence type="ECO:0000313" key="5">
    <source>
        <dbReference type="Proteomes" id="UP000680365"/>
    </source>
</evidence>
<keyword evidence="5" id="KW-1185">Reference proteome</keyword>
<dbReference type="Gene3D" id="2.40.50.100">
    <property type="match status" value="2"/>
</dbReference>
<feature type="coiled-coil region" evidence="3">
    <location>
        <begin position="375"/>
        <end position="527"/>
    </location>
</feature>
<comment type="subcellular location">
    <subcellularLocation>
        <location evidence="1">Cell envelope</location>
    </subcellularLocation>
</comment>
<dbReference type="PANTHER" id="PTHR32347">
    <property type="entry name" value="EFFLUX SYSTEM COMPONENT YKNX-RELATED"/>
    <property type="match status" value="1"/>
</dbReference>
<organism evidence="4 5">
    <name type="scientific">Candidatus Vampirococcus lugosii</name>
    <dbReference type="NCBI Taxonomy" id="2789015"/>
    <lineage>
        <taxon>Bacteria</taxon>
        <taxon>Candidatus Absconditibacteriota</taxon>
        <taxon>Vampirococcus</taxon>
    </lineage>
</organism>
<comment type="caution">
    <text evidence="4">The sequence shown here is derived from an EMBL/GenBank/DDBJ whole genome shotgun (WGS) entry which is preliminary data.</text>
</comment>
<evidence type="ECO:0000256" key="3">
    <source>
        <dbReference type="SAM" id="Coils"/>
    </source>
</evidence>
<evidence type="ECO:0000256" key="1">
    <source>
        <dbReference type="ARBA" id="ARBA00004196"/>
    </source>
</evidence>
<dbReference type="PANTHER" id="PTHR32347:SF23">
    <property type="entry name" value="BLL5650 PROTEIN"/>
    <property type="match status" value="1"/>
</dbReference>
<dbReference type="Gene3D" id="1.10.287.470">
    <property type="entry name" value="Helix hairpin bin"/>
    <property type="match status" value="1"/>
</dbReference>
<dbReference type="InterPro" id="IPR050465">
    <property type="entry name" value="UPF0194_transport"/>
</dbReference>
<proteinExistence type="predicted"/>
<dbReference type="SUPFAM" id="SSF111369">
    <property type="entry name" value="HlyD-like secretion proteins"/>
    <property type="match status" value="1"/>
</dbReference>
<name>A0ABS5QKD2_9BACT</name>
<gene>
    <name evidence="4" type="ORF">VAMP_9n166</name>
</gene>
<evidence type="ECO:0000313" key="4">
    <source>
        <dbReference type="EMBL" id="MBS8121589.1"/>
    </source>
</evidence>
<accession>A0ABS5QKD2</accession>
<dbReference type="RefSeq" id="WP_213348269.1">
    <property type="nucleotide sequence ID" value="NZ_JAEDAM010000006.1"/>
</dbReference>
<protein>
    <submittedName>
        <fullName evidence="4">Hemolysin translocator, HlyD family secretion protein</fullName>
    </submittedName>
</protein>
<dbReference type="Proteomes" id="UP000680365">
    <property type="component" value="Unassembled WGS sequence"/>
</dbReference>
<sequence>MKKILFILIFLLYLSLSGCVSFLDGDEEEVVKEDKPKAFKIETISLDDLSSMNVFKKNGRVVSTNQININAQANGRISNILVKEGDSVVKDQKLLDIQDEVSNYGLKLQNSQISLQQSQLDYEQTKIDLEKNIRDLERVVQQKELDYESKKQDLEKQLTQQKYDLSLGDLENENSVSSKELKNLENQLEKLNLEISNLKEKNQHDNSIGKKELENLDNRLEKLNLEISNLQKGNQQSINNLKTNLQNNYQDYINLLSDINYEADMLLGVSNENKNANNSFEIYLGARNSSQKNNSKNLLKNSIQIYNKIDKNNYQNISNDEVINKVNYLLELIDGSINLINSIDTTLKNSTTSTTLSQNKIDGFINKFIGLRGNVQSLKSKISNFENEVESFFENYLNQEELLQKEIENLNLQKNILKENLKQSNENYLNQKELLQKEIESLNLQKSILEKNLQKSSFSQKINIDRTIINKKEIMDNAKISLDKAKDDLQKAKQDKEITLQSLQNNIKNTQTQLQEVSNQFSKLNVKSPISGKISSVLVDNGQQVNQGEALFEISGSGGKEIRLSFRDSELDNIYVGMNVEIVHNGESYIGNIYSISDLADDNLNYTARVRLDKQIARLGNFVTVVVFVDVGKPIIPVNVLNNIKNNQANINLYYDGDIKTKTVSIQEIIGNGVIIEDEIDPKYLIISSDIRTFNKDDHYIVNIN</sequence>
<feature type="coiled-coil region" evidence="3">
    <location>
        <begin position="119"/>
        <end position="240"/>
    </location>
</feature>